<keyword evidence="3" id="KW-0325">Glycoprotein</keyword>
<dbReference type="Gene3D" id="2.130.10.130">
    <property type="entry name" value="Integrin alpha, N-terminal"/>
    <property type="match status" value="1"/>
</dbReference>
<dbReference type="EMBL" id="CP051774">
    <property type="protein sequence ID" value="QJE94490.1"/>
    <property type="molecule type" value="Genomic_DNA"/>
</dbReference>
<accession>A0A858RDU1</accession>
<name>A0A858RDU1_9BACT</name>
<dbReference type="KEGG" id="luo:HHL09_01365"/>
<dbReference type="InterPro" id="IPR013517">
    <property type="entry name" value="FG-GAP"/>
</dbReference>
<dbReference type="PANTHER" id="PTHR36220:SF1">
    <property type="entry name" value="GAMMA TUBULIN COMPLEX COMPONENT C-TERMINAL DOMAIN-CONTAINING PROTEIN"/>
    <property type="match status" value="1"/>
</dbReference>
<evidence type="ECO:0000256" key="3">
    <source>
        <dbReference type="ARBA" id="ARBA00023180"/>
    </source>
</evidence>
<keyword evidence="1" id="KW-0732">Signal</keyword>
<evidence type="ECO:0008006" key="6">
    <source>
        <dbReference type="Google" id="ProtNLM"/>
    </source>
</evidence>
<dbReference type="InterPro" id="IPR028994">
    <property type="entry name" value="Integrin_alpha_N"/>
</dbReference>
<proteinExistence type="predicted"/>
<protein>
    <recommendedName>
        <fullName evidence="6">FG-GAP repeat protein</fullName>
    </recommendedName>
</protein>
<evidence type="ECO:0000256" key="2">
    <source>
        <dbReference type="ARBA" id="ARBA00022737"/>
    </source>
</evidence>
<reference evidence="4 5" key="1">
    <citation type="submission" date="2020-04" db="EMBL/GenBank/DDBJ databases">
        <title>Luteolibacter sp. G-1-1-1 isolated from soil.</title>
        <authorList>
            <person name="Dahal R.H."/>
        </authorList>
    </citation>
    <scope>NUCLEOTIDE SEQUENCE [LARGE SCALE GENOMIC DNA]</scope>
    <source>
        <strain evidence="4 5">G-1-1-1</strain>
    </source>
</reference>
<dbReference type="InterPro" id="IPR013783">
    <property type="entry name" value="Ig-like_fold"/>
</dbReference>
<evidence type="ECO:0000256" key="1">
    <source>
        <dbReference type="ARBA" id="ARBA00022729"/>
    </source>
</evidence>
<dbReference type="InterPro" id="IPR011043">
    <property type="entry name" value="Gal_Oxase/kelch_b-propeller"/>
</dbReference>
<sequence>MNTRVLLSAALLCGLASLFLPDSNSPQTATPPSQAEPVLKATPLSSSSESIAPQGNGVIADPSLEKVLTATRLGIRAITSAESLHPDNEGALYFATNPGQQLAARFRADGVSIRNSSGGEALAISRRDCETAHIATHGTRIEYQRADGSTEWYQNSDTGFEHGMTITARPQGGSDELRILFDSGNLSARADEVDPGDLVFSDKTGKPLYGYRDLKAWDATGRALQGELAVAESGFEWVIQDRGAVYPVTIDPLVVSLDESIPGSEADSDGYFGGIQIDIDGDRAMVAASQETTASGTNAGLVYLFLRSGPDWVLEKTIESLDPRAHESFGHRAALAGDTLAVLARNDIDPEVGGSVQMFRYTGITWMFDTKLRSGDSVSWANSLALEDSTLVLGLPGKLNIEGVGTGAFMVSTRSFGQWSSFNMVYPPDGVAGDSFGWSIDIDGNRIVVGSPGRSQGAKQYCGSVFVYQGSLNFWNKEAELFAEDAAGSDQLGQVVAIDGDRVIAGAPELKRTSLVNGAAYIFSRTGGVWSQETKIIGPPPVGFHVYMGSSVAMANGGSRVAIGNMIGKVNGGQVAIYERVGRTWFRRASLITDFSGDTRYPQLGMTDTQLIVGLPIYGPLGSVEIYNLGNSSSGPEISVFTGPEKELREIQSGAPLSFGEVYPNEQGAWPLTIYNDGASQLQILDASLQNDASQGLSVDPVGNFPSTNLFIEPGQTAQVMLRTNFPTLGLKSGTLRLTSTDPDEVAFDVPVSFQVVTKPLPPGLTIRRVAGISILRYPHLQFMDYQVERSADLSTWQPIGSMQLEWDAETFTNIRIFRDFNAPSDKVFYRVNVQ</sequence>
<keyword evidence="2" id="KW-0677">Repeat</keyword>
<dbReference type="Pfam" id="PF14312">
    <property type="entry name" value="FG-GAP_2"/>
    <property type="match status" value="2"/>
</dbReference>
<keyword evidence="5" id="KW-1185">Reference proteome</keyword>
<dbReference type="SUPFAM" id="SSF50965">
    <property type="entry name" value="Galactose oxidase, central domain"/>
    <property type="match status" value="1"/>
</dbReference>
<dbReference type="Gene3D" id="2.60.40.10">
    <property type="entry name" value="Immunoglobulins"/>
    <property type="match status" value="1"/>
</dbReference>
<gene>
    <name evidence="4" type="ORF">HHL09_01365</name>
</gene>
<evidence type="ECO:0000313" key="5">
    <source>
        <dbReference type="Proteomes" id="UP000501812"/>
    </source>
</evidence>
<evidence type="ECO:0000313" key="4">
    <source>
        <dbReference type="EMBL" id="QJE94490.1"/>
    </source>
</evidence>
<organism evidence="4 5">
    <name type="scientific">Luteolibacter luteus</name>
    <dbReference type="NCBI Taxonomy" id="2728835"/>
    <lineage>
        <taxon>Bacteria</taxon>
        <taxon>Pseudomonadati</taxon>
        <taxon>Verrucomicrobiota</taxon>
        <taxon>Verrucomicrobiia</taxon>
        <taxon>Verrucomicrobiales</taxon>
        <taxon>Verrucomicrobiaceae</taxon>
        <taxon>Luteolibacter</taxon>
    </lineage>
</organism>
<dbReference type="PROSITE" id="PS51470">
    <property type="entry name" value="FG_GAP"/>
    <property type="match status" value="1"/>
</dbReference>
<dbReference type="AlphaFoldDB" id="A0A858RDU1"/>
<dbReference type="RefSeq" id="WP_169452711.1">
    <property type="nucleotide sequence ID" value="NZ_CP051774.1"/>
</dbReference>
<dbReference type="PANTHER" id="PTHR36220">
    <property type="entry name" value="UNNAMED PRODUCT"/>
    <property type="match status" value="1"/>
</dbReference>
<dbReference type="Proteomes" id="UP000501812">
    <property type="component" value="Chromosome"/>
</dbReference>
<dbReference type="InterPro" id="IPR013519">
    <property type="entry name" value="Int_alpha_beta-p"/>
</dbReference>